<dbReference type="Pfam" id="PF13639">
    <property type="entry name" value="zf-RING_2"/>
    <property type="match status" value="1"/>
</dbReference>
<dbReference type="GO" id="GO:0061630">
    <property type="term" value="F:ubiquitin protein ligase activity"/>
    <property type="evidence" value="ECO:0007669"/>
    <property type="project" value="UniProtKB-EC"/>
</dbReference>
<comment type="catalytic activity">
    <reaction evidence="1">
        <text>S-ubiquitinyl-[E2 ubiquitin-conjugating enzyme]-L-cysteine + [acceptor protein]-L-lysine = [E2 ubiquitin-conjugating enzyme]-L-cysteine + N(6)-ubiquitinyl-[acceptor protein]-L-lysine.</text>
        <dbReference type="EC" id="2.3.2.27"/>
    </reaction>
</comment>
<dbReference type="SMART" id="SM00184">
    <property type="entry name" value="RING"/>
    <property type="match status" value="1"/>
</dbReference>
<feature type="compositionally biased region" description="Low complexity" evidence="9">
    <location>
        <begin position="254"/>
        <end position="265"/>
    </location>
</feature>
<dbReference type="FunFam" id="3.30.40.10:FF:000504">
    <property type="entry name" value="E3 ubiquitin-protein ligase arkadia"/>
    <property type="match status" value="1"/>
</dbReference>
<dbReference type="InterPro" id="IPR001841">
    <property type="entry name" value="Znf_RING"/>
</dbReference>
<evidence type="ECO:0000256" key="9">
    <source>
        <dbReference type="SAM" id="MobiDB-lite"/>
    </source>
</evidence>
<feature type="compositionally biased region" description="Polar residues" evidence="9">
    <location>
        <begin position="295"/>
        <end position="311"/>
    </location>
</feature>
<feature type="region of interest" description="Disordered" evidence="9">
    <location>
        <begin position="130"/>
        <end position="206"/>
    </location>
</feature>
<dbReference type="InterPro" id="IPR045191">
    <property type="entry name" value="MBR1/2-like"/>
</dbReference>
<evidence type="ECO:0000256" key="8">
    <source>
        <dbReference type="PROSITE-ProRule" id="PRU00175"/>
    </source>
</evidence>
<evidence type="ECO:0000256" key="6">
    <source>
        <dbReference type="ARBA" id="ARBA00022786"/>
    </source>
</evidence>
<dbReference type="SUPFAM" id="SSF57850">
    <property type="entry name" value="RING/U-box"/>
    <property type="match status" value="1"/>
</dbReference>
<feature type="compositionally biased region" description="Polar residues" evidence="9">
    <location>
        <begin position="343"/>
        <end position="353"/>
    </location>
</feature>
<dbReference type="EC" id="2.3.2.27" evidence="2"/>
<evidence type="ECO:0000313" key="12">
    <source>
        <dbReference type="Proteomes" id="UP001179952"/>
    </source>
</evidence>
<feature type="compositionally biased region" description="Polar residues" evidence="9">
    <location>
        <begin position="153"/>
        <end position="162"/>
    </location>
</feature>
<dbReference type="PANTHER" id="PTHR22937">
    <property type="entry name" value="E3 UBIQUITIN-PROTEIN LIGASE RNF165"/>
    <property type="match status" value="1"/>
</dbReference>
<feature type="compositionally biased region" description="Basic and acidic residues" evidence="9">
    <location>
        <begin position="268"/>
        <end position="280"/>
    </location>
</feature>
<evidence type="ECO:0000256" key="3">
    <source>
        <dbReference type="ARBA" id="ARBA00022679"/>
    </source>
</evidence>
<keyword evidence="3" id="KW-0808">Transferase</keyword>
<keyword evidence="5 8" id="KW-0863">Zinc-finger</keyword>
<evidence type="ECO:0000256" key="5">
    <source>
        <dbReference type="ARBA" id="ARBA00022771"/>
    </source>
</evidence>
<dbReference type="PROSITE" id="PS50089">
    <property type="entry name" value="ZF_RING_2"/>
    <property type="match status" value="1"/>
</dbReference>
<name>A0AAV9BKL6_ACOGR</name>
<comment type="caution">
    <text evidence="11">The sequence shown here is derived from an EMBL/GenBank/DDBJ whole genome shotgun (WGS) entry which is preliminary data.</text>
</comment>
<evidence type="ECO:0000313" key="11">
    <source>
        <dbReference type="EMBL" id="KAK1276948.1"/>
    </source>
</evidence>
<dbReference type="Gene3D" id="3.30.40.10">
    <property type="entry name" value="Zinc/RING finger domain, C3HC4 (zinc finger)"/>
    <property type="match status" value="1"/>
</dbReference>
<dbReference type="EMBL" id="JAUJYN010000003">
    <property type="protein sequence ID" value="KAK1276948.1"/>
    <property type="molecule type" value="Genomic_DNA"/>
</dbReference>
<keyword evidence="7" id="KW-0862">Zinc</keyword>
<feature type="domain" description="RING-type" evidence="10">
    <location>
        <begin position="505"/>
        <end position="546"/>
    </location>
</feature>
<gene>
    <name evidence="11" type="ORF">QJS04_geneDACA004033</name>
</gene>
<accession>A0AAV9BKL6</accession>
<protein>
    <recommendedName>
        <fullName evidence="2">RING-type E3 ubiquitin transferase</fullName>
        <ecNumber evidence="2">2.3.2.27</ecNumber>
    </recommendedName>
</protein>
<dbReference type="GO" id="GO:0008270">
    <property type="term" value="F:zinc ion binding"/>
    <property type="evidence" value="ECO:0007669"/>
    <property type="project" value="UniProtKB-KW"/>
</dbReference>
<reference evidence="11" key="1">
    <citation type="journal article" date="2023" name="Nat. Commun.">
        <title>Diploid and tetraploid genomes of Acorus and the evolution of monocots.</title>
        <authorList>
            <person name="Ma L."/>
            <person name="Liu K.W."/>
            <person name="Li Z."/>
            <person name="Hsiao Y.Y."/>
            <person name="Qi Y."/>
            <person name="Fu T."/>
            <person name="Tang G.D."/>
            <person name="Zhang D."/>
            <person name="Sun W.H."/>
            <person name="Liu D.K."/>
            <person name="Li Y."/>
            <person name="Chen G.Z."/>
            <person name="Liu X.D."/>
            <person name="Liao X.Y."/>
            <person name="Jiang Y.T."/>
            <person name="Yu X."/>
            <person name="Hao Y."/>
            <person name="Huang J."/>
            <person name="Zhao X.W."/>
            <person name="Ke S."/>
            <person name="Chen Y.Y."/>
            <person name="Wu W.L."/>
            <person name="Hsu J.L."/>
            <person name="Lin Y.F."/>
            <person name="Huang M.D."/>
            <person name="Li C.Y."/>
            <person name="Huang L."/>
            <person name="Wang Z.W."/>
            <person name="Zhao X."/>
            <person name="Zhong W.Y."/>
            <person name="Peng D.H."/>
            <person name="Ahmad S."/>
            <person name="Lan S."/>
            <person name="Zhang J.S."/>
            <person name="Tsai W.C."/>
            <person name="Van de Peer Y."/>
            <person name="Liu Z.J."/>
        </authorList>
    </citation>
    <scope>NUCLEOTIDE SEQUENCE</scope>
    <source>
        <strain evidence="11">SCP</strain>
    </source>
</reference>
<evidence type="ECO:0000256" key="4">
    <source>
        <dbReference type="ARBA" id="ARBA00022723"/>
    </source>
</evidence>
<keyword evidence="4" id="KW-0479">Metal-binding</keyword>
<keyword evidence="6" id="KW-0833">Ubl conjugation pathway</keyword>
<evidence type="ECO:0000259" key="10">
    <source>
        <dbReference type="PROSITE" id="PS50089"/>
    </source>
</evidence>
<keyword evidence="12" id="KW-1185">Reference proteome</keyword>
<evidence type="ECO:0000256" key="1">
    <source>
        <dbReference type="ARBA" id="ARBA00000900"/>
    </source>
</evidence>
<dbReference type="PANTHER" id="PTHR22937:SF136">
    <property type="entry name" value="RING-TYPE E3 UBIQUITIN TRANSFERASE"/>
    <property type="match status" value="1"/>
</dbReference>
<dbReference type="Proteomes" id="UP001179952">
    <property type="component" value="Unassembled WGS sequence"/>
</dbReference>
<proteinExistence type="predicted"/>
<evidence type="ECO:0000256" key="7">
    <source>
        <dbReference type="ARBA" id="ARBA00022833"/>
    </source>
</evidence>
<organism evidence="11 12">
    <name type="scientific">Acorus gramineus</name>
    <name type="common">Dwarf sweet flag</name>
    <dbReference type="NCBI Taxonomy" id="55184"/>
    <lineage>
        <taxon>Eukaryota</taxon>
        <taxon>Viridiplantae</taxon>
        <taxon>Streptophyta</taxon>
        <taxon>Embryophyta</taxon>
        <taxon>Tracheophyta</taxon>
        <taxon>Spermatophyta</taxon>
        <taxon>Magnoliopsida</taxon>
        <taxon>Liliopsida</taxon>
        <taxon>Acoraceae</taxon>
        <taxon>Acorus</taxon>
    </lineage>
</organism>
<dbReference type="AlphaFoldDB" id="A0AAV9BKL6"/>
<sequence length="555" mass="61538">MAIKYQNKGKEVTCSARTQIQNAFNIIDTPMGDCSGKRASNELGMTRRASGIVFRNSNNNDRSVQHCNRLGCSSKLEYMKGTQTVNPEKAKKSSRFPFRYTSGKTSFGSSSKHSLAINGLRQSLQDEQISISQKERVHAESSSSRQDLEDSESVSTDTSIQTLLSEPEEVESPLLSRGSHYASEASRTSRGTSTSRSQQQIRHQSVMVSLDISSNLLMRRSMSWRNTNQIARPTSPSQGLRNLSCASISDVLPSGCSSSESGQYSKTDGLERRCDGEGSSRRGGKGFIDKRKSISNHGPSLNEPSTSQQAMRRTRNGPTIEDGLSPVRTRRTLSGDTRPRSQELGSNHFSSSESNLISQFPLNEFSISEASSANPSHSFQRQLPSISRHTHGRSGPSNLNTPFRHIDHIEDTNPRMSRGPVDRDRYRRLNMEGIAEVLLALDRYQQNEEFTNEVVDDLLALEEKMGTVSTALTEEALSNCLKRSFYSSATAASDSPGVGDDDTKCSICQEEYVMGEEVGDLHCGHRYHVDCIHKWLSLKNWCPVCKVEALQFLIP</sequence>
<evidence type="ECO:0000256" key="2">
    <source>
        <dbReference type="ARBA" id="ARBA00012483"/>
    </source>
</evidence>
<reference evidence="11" key="2">
    <citation type="submission" date="2023-06" db="EMBL/GenBank/DDBJ databases">
        <authorList>
            <person name="Ma L."/>
            <person name="Liu K.-W."/>
            <person name="Li Z."/>
            <person name="Hsiao Y.-Y."/>
            <person name="Qi Y."/>
            <person name="Fu T."/>
            <person name="Tang G."/>
            <person name="Zhang D."/>
            <person name="Sun W.-H."/>
            <person name="Liu D.-K."/>
            <person name="Li Y."/>
            <person name="Chen G.-Z."/>
            <person name="Liu X.-D."/>
            <person name="Liao X.-Y."/>
            <person name="Jiang Y.-T."/>
            <person name="Yu X."/>
            <person name="Hao Y."/>
            <person name="Huang J."/>
            <person name="Zhao X.-W."/>
            <person name="Ke S."/>
            <person name="Chen Y.-Y."/>
            <person name="Wu W.-L."/>
            <person name="Hsu J.-L."/>
            <person name="Lin Y.-F."/>
            <person name="Huang M.-D."/>
            <person name="Li C.-Y."/>
            <person name="Huang L."/>
            <person name="Wang Z.-W."/>
            <person name="Zhao X."/>
            <person name="Zhong W.-Y."/>
            <person name="Peng D.-H."/>
            <person name="Ahmad S."/>
            <person name="Lan S."/>
            <person name="Zhang J.-S."/>
            <person name="Tsai W.-C."/>
            <person name="Van De Peer Y."/>
            <person name="Liu Z.-J."/>
        </authorList>
    </citation>
    <scope>NUCLEOTIDE SEQUENCE</scope>
    <source>
        <strain evidence="11">SCP</strain>
        <tissue evidence="11">Leaves</tissue>
    </source>
</reference>
<feature type="region of interest" description="Disordered" evidence="9">
    <location>
        <begin position="252"/>
        <end position="353"/>
    </location>
</feature>
<feature type="compositionally biased region" description="Low complexity" evidence="9">
    <location>
        <begin position="186"/>
        <end position="205"/>
    </location>
</feature>
<dbReference type="InterPro" id="IPR013083">
    <property type="entry name" value="Znf_RING/FYVE/PHD"/>
</dbReference>